<dbReference type="CDD" id="cd04301">
    <property type="entry name" value="NAT_SF"/>
    <property type="match status" value="1"/>
</dbReference>
<sequence length="149" mass="16638">MPKHSTIEVGRIKGLPEAVDVLLKDADAEGFDTMSVLRDEWSAGSNRFERPGEVLMLAKVDGTVAGIGGITQDFVEADHLRMRRFYVRPAFRRLGVGSQIALHVLEHARPFNRPIVLHADGPDAEVFWPTLGFVPIDRIHTTHVFRPFG</sequence>
<evidence type="ECO:0000313" key="3">
    <source>
        <dbReference type="Proteomes" id="UP000298179"/>
    </source>
</evidence>
<dbReference type="AlphaFoldDB" id="A0A4Y8RGW9"/>
<evidence type="ECO:0000259" key="1">
    <source>
        <dbReference type="PROSITE" id="PS51186"/>
    </source>
</evidence>
<dbReference type="InterPro" id="IPR016181">
    <property type="entry name" value="Acyl_CoA_acyltransferase"/>
</dbReference>
<dbReference type="RefSeq" id="WP_134762549.1">
    <property type="nucleotide sequence ID" value="NZ_SOZD01000004.1"/>
</dbReference>
<proteinExistence type="predicted"/>
<feature type="domain" description="N-acetyltransferase" evidence="1">
    <location>
        <begin position="5"/>
        <end position="149"/>
    </location>
</feature>
<keyword evidence="2" id="KW-0808">Transferase</keyword>
<protein>
    <submittedName>
        <fullName evidence="2">GNAT family N-acetyltransferase</fullName>
    </submittedName>
</protein>
<dbReference type="SUPFAM" id="SSF55729">
    <property type="entry name" value="Acyl-CoA N-acyltransferases (Nat)"/>
    <property type="match status" value="1"/>
</dbReference>
<dbReference type="Proteomes" id="UP000298179">
    <property type="component" value="Unassembled WGS sequence"/>
</dbReference>
<organism evidence="2 3">
    <name type="scientific">Jiella endophytica</name>
    <dbReference type="NCBI Taxonomy" id="2558362"/>
    <lineage>
        <taxon>Bacteria</taxon>
        <taxon>Pseudomonadati</taxon>
        <taxon>Pseudomonadota</taxon>
        <taxon>Alphaproteobacteria</taxon>
        <taxon>Hyphomicrobiales</taxon>
        <taxon>Aurantimonadaceae</taxon>
        <taxon>Jiella</taxon>
    </lineage>
</organism>
<name>A0A4Y8RGW9_9HYPH</name>
<dbReference type="InterPro" id="IPR000182">
    <property type="entry name" value="GNAT_dom"/>
</dbReference>
<accession>A0A4Y8RGW9</accession>
<comment type="caution">
    <text evidence="2">The sequence shown here is derived from an EMBL/GenBank/DDBJ whole genome shotgun (WGS) entry which is preliminary data.</text>
</comment>
<dbReference type="Pfam" id="PF00583">
    <property type="entry name" value="Acetyltransf_1"/>
    <property type="match status" value="1"/>
</dbReference>
<keyword evidence="3" id="KW-1185">Reference proteome</keyword>
<dbReference type="OrthoDB" id="9815041at2"/>
<gene>
    <name evidence="2" type="ORF">E3C22_13310</name>
</gene>
<dbReference type="Gene3D" id="3.40.630.30">
    <property type="match status" value="1"/>
</dbReference>
<reference evidence="2 3" key="1">
    <citation type="submission" date="2019-03" db="EMBL/GenBank/DDBJ databases">
        <title>Jiella endophytica sp. nov., a novel endophytic bacterium isolated from root of Ficus microcarpa Linn. f.</title>
        <authorList>
            <person name="Tuo L."/>
        </authorList>
    </citation>
    <scope>NUCLEOTIDE SEQUENCE [LARGE SCALE GENOMIC DNA]</scope>
    <source>
        <strain evidence="2 3">CBS5Q-3</strain>
    </source>
</reference>
<dbReference type="PROSITE" id="PS51186">
    <property type="entry name" value="GNAT"/>
    <property type="match status" value="1"/>
</dbReference>
<dbReference type="EMBL" id="SOZD01000004">
    <property type="protein sequence ID" value="TFF21666.1"/>
    <property type="molecule type" value="Genomic_DNA"/>
</dbReference>
<dbReference type="GO" id="GO:0016747">
    <property type="term" value="F:acyltransferase activity, transferring groups other than amino-acyl groups"/>
    <property type="evidence" value="ECO:0007669"/>
    <property type="project" value="InterPro"/>
</dbReference>
<evidence type="ECO:0000313" key="2">
    <source>
        <dbReference type="EMBL" id="TFF21666.1"/>
    </source>
</evidence>